<dbReference type="SUPFAM" id="SSF55729">
    <property type="entry name" value="Acyl-CoA N-acyltransferases (Nat)"/>
    <property type="match status" value="1"/>
</dbReference>
<dbReference type="InterPro" id="IPR000182">
    <property type="entry name" value="GNAT_dom"/>
</dbReference>
<name>A0AA41QR06_9HYPH</name>
<evidence type="ECO:0000259" key="1">
    <source>
        <dbReference type="PROSITE" id="PS51186"/>
    </source>
</evidence>
<protein>
    <submittedName>
        <fullName evidence="2">GNAT family N-acetyltransferase</fullName>
        <ecNumber evidence="2">2.3.1.-</ecNumber>
    </submittedName>
</protein>
<dbReference type="RefSeq" id="WP_281737315.1">
    <property type="nucleotide sequence ID" value="NZ_JAKETQ010000005.1"/>
</dbReference>
<sequence length="149" mass="16019">MAAFVLRKAVASDKDAIASIWHESASLPGVGPPTMPSPADLRRRVEDEFASWSATLAVRDAKILGFLALKPEAAILAELFVRPGAFGAGIGSALLAHAKAEMPEGFSLFTSSSNTRARNFYEKAGLVILRHDTHPRSGHPVTYYGWRSA</sequence>
<keyword evidence="2" id="KW-0808">Transferase</keyword>
<dbReference type="Pfam" id="PF13508">
    <property type="entry name" value="Acetyltransf_7"/>
    <property type="match status" value="1"/>
</dbReference>
<evidence type="ECO:0000313" key="3">
    <source>
        <dbReference type="Proteomes" id="UP001156140"/>
    </source>
</evidence>
<evidence type="ECO:0000313" key="2">
    <source>
        <dbReference type="EMBL" id="MCI0129427.1"/>
    </source>
</evidence>
<dbReference type="EC" id="2.3.1.-" evidence="2"/>
<gene>
    <name evidence="2" type="ORF">ML536_21540</name>
</gene>
<dbReference type="InterPro" id="IPR016181">
    <property type="entry name" value="Acyl_CoA_acyltransferase"/>
</dbReference>
<dbReference type="PROSITE" id="PS51186">
    <property type="entry name" value="GNAT"/>
    <property type="match status" value="1"/>
</dbReference>
<dbReference type="AlphaFoldDB" id="A0AA41QR06"/>
<dbReference type="GO" id="GO:0016747">
    <property type="term" value="F:acyltransferase activity, transferring groups other than amino-acyl groups"/>
    <property type="evidence" value="ECO:0007669"/>
    <property type="project" value="InterPro"/>
</dbReference>
<accession>A0AA41QR06</accession>
<dbReference type="Gene3D" id="3.40.630.30">
    <property type="match status" value="1"/>
</dbReference>
<organism evidence="2 3">
    <name type="scientific">Paradevosia shaoguanensis</name>
    <dbReference type="NCBI Taxonomy" id="1335043"/>
    <lineage>
        <taxon>Bacteria</taxon>
        <taxon>Pseudomonadati</taxon>
        <taxon>Pseudomonadota</taxon>
        <taxon>Alphaproteobacteria</taxon>
        <taxon>Hyphomicrobiales</taxon>
        <taxon>Devosiaceae</taxon>
        <taxon>Paradevosia</taxon>
    </lineage>
</organism>
<dbReference type="Proteomes" id="UP001156140">
    <property type="component" value="Unassembled WGS sequence"/>
</dbReference>
<keyword evidence="2" id="KW-0012">Acyltransferase</keyword>
<reference evidence="2" key="1">
    <citation type="submission" date="2022-03" db="EMBL/GenBank/DDBJ databases">
        <title>The complete genome sequence of a Methyloterrigena soli.</title>
        <authorList>
            <person name="Zi Z."/>
        </authorList>
    </citation>
    <scope>NUCLEOTIDE SEQUENCE</scope>
    <source>
        <strain evidence="2">M48</strain>
    </source>
</reference>
<feature type="domain" description="N-acetyltransferase" evidence="1">
    <location>
        <begin position="4"/>
        <end position="149"/>
    </location>
</feature>
<comment type="caution">
    <text evidence="2">The sequence shown here is derived from an EMBL/GenBank/DDBJ whole genome shotgun (WGS) entry which is preliminary data.</text>
</comment>
<dbReference type="EMBL" id="JALAZD010000005">
    <property type="protein sequence ID" value="MCI0129427.1"/>
    <property type="molecule type" value="Genomic_DNA"/>
</dbReference>
<dbReference type="CDD" id="cd04301">
    <property type="entry name" value="NAT_SF"/>
    <property type="match status" value="1"/>
</dbReference>
<keyword evidence="3" id="KW-1185">Reference proteome</keyword>
<proteinExistence type="predicted"/>